<dbReference type="SUPFAM" id="SSF103473">
    <property type="entry name" value="MFS general substrate transporter"/>
    <property type="match status" value="1"/>
</dbReference>
<comment type="subcellular location">
    <subcellularLocation>
        <location evidence="1">Membrane</location>
        <topology evidence="1">Multi-pass membrane protein</topology>
    </subcellularLocation>
</comment>
<feature type="transmembrane region" description="Helical" evidence="6">
    <location>
        <begin position="114"/>
        <end position="135"/>
    </location>
</feature>
<dbReference type="EMBL" id="UAUF01000015">
    <property type="protein sequence ID" value="SPZ16385.1"/>
    <property type="molecule type" value="Genomic_DNA"/>
</dbReference>
<dbReference type="Gene3D" id="1.20.1250.20">
    <property type="entry name" value="MFS general substrate transporter like domains"/>
    <property type="match status" value="1"/>
</dbReference>
<dbReference type="InterPro" id="IPR011701">
    <property type="entry name" value="MFS"/>
</dbReference>
<evidence type="ECO:0000256" key="2">
    <source>
        <dbReference type="ARBA" id="ARBA00022692"/>
    </source>
</evidence>
<keyword evidence="3 6" id="KW-1133">Transmembrane helix</keyword>
<accession>A0A2X2DWB7</accession>
<evidence type="ECO:0000256" key="1">
    <source>
        <dbReference type="ARBA" id="ARBA00004141"/>
    </source>
</evidence>
<dbReference type="InterPro" id="IPR036259">
    <property type="entry name" value="MFS_trans_sf"/>
</dbReference>
<gene>
    <name evidence="8" type="primary">pcaK_6</name>
    <name evidence="8" type="ORF">NCTC11842_05417</name>
</gene>
<feature type="domain" description="Major facilitator superfamily (MFS) profile" evidence="7">
    <location>
        <begin position="24"/>
        <end position="437"/>
    </location>
</feature>
<sequence length="470" mass="50440">MQNQITSFRDALDSHPVSRYQWQILALLALLLISDGYDAQLLGYVVPSIAQEWGLEKSAFGPVFSANLIGLTVGSLLVTPLADRVGIRRVLMSCVLLYACLTFVTVYIDSLQGLAILRFFCGLGMGGAMPSAMALMSDYSPPRLRTLMVTLAACGFSFGGAAGGFVAVAFMDRFGWHAVFVIGSVAPLLLLPFLLMLLPESLPRLLRDAPPYARLTAVTSRMVAGWQPPAPTVDSQQEPASAIAVVDLFRNGYARPTLFLWATFFVSLILLYFMISWLPSLLQESGMQRNSANLATSMFLFAGTLGAMLLAYFMDRVASKVRLLSCILAGAAAFTVLLGLTHQYQALLLVFVFAAGFCTIGGQLTLNAFASNFYPAQVRATGAGWALGIGRFGSILGPLLGSLLLGLHLPAQTIIVLAAIPAILAALLILNVKTPSHNATPIRQHDHGSSLGPFQRSRDQPPALKGEARL</sequence>
<proteinExistence type="predicted"/>
<keyword evidence="4 6" id="KW-0472">Membrane</keyword>
<dbReference type="AlphaFoldDB" id="A0A2X2DWB7"/>
<evidence type="ECO:0000256" key="6">
    <source>
        <dbReference type="SAM" id="Phobius"/>
    </source>
</evidence>
<feature type="transmembrane region" description="Helical" evidence="6">
    <location>
        <begin position="294"/>
        <end position="314"/>
    </location>
</feature>
<evidence type="ECO:0000313" key="8">
    <source>
        <dbReference type="EMBL" id="SPZ16385.1"/>
    </source>
</evidence>
<dbReference type="Proteomes" id="UP000250443">
    <property type="component" value="Unassembled WGS sequence"/>
</dbReference>
<feature type="transmembrane region" description="Helical" evidence="6">
    <location>
        <begin position="176"/>
        <end position="198"/>
    </location>
</feature>
<dbReference type="PANTHER" id="PTHR23508">
    <property type="entry name" value="CARBOXYLIC ACID TRANSPORTER PROTEIN HOMOLOG"/>
    <property type="match status" value="1"/>
</dbReference>
<evidence type="ECO:0000313" key="9">
    <source>
        <dbReference type="Proteomes" id="UP000250443"/>
    </source>
</evidence>
<dbReference type="GO" id="GO:0005886">
    <property type="term" value="C:plasma membrane"/>
    <property type="evidence" value="ECO:0007669"/>
    <property type="project" value="TreeGrafter"/>
</dbReference>
<evidence type="ECO:0000256" key="4">
    <source>
        <dbReference type="ARBA" id="ARBA00023136"/>
    </source>
</evidence>
<reference evidence="8 9" key="1">
    <citation type="submission" date="2018-06" db="EMBL/GenBank/DDBJ databases">
        <authorList>
            <consortium name="Pathogen Informatics"/>
            <person name="Doyle S."/>
        </authorList>
    </citation>
    <scope>NUCLEOTIDE SEQUENCE [LARGE SCALE GENOMIC DNA]</scope>
    <source>
        <strain evidence="8 9">NCTC11842</strain>
    </source>
</reference>
<keyword evidence="2 6" id="KW-0812">Transmembrane</keyword>
<feature type="transmembrane region" description="Helical" evidence="6">
    <location>
        <begin position="90"/>
        <end position="108"/>
    </location>
</feature>
<evidence type="ECO:0000259" key="7">
    <source>
        <dbReference type="PROSITE" id="PS50850"/>
    </source>
</evidence>
<dbReference type="GO" id="GO:0046943">
    <property type="term" value="F:carboxylic acid transmembrane transporter activity"/>
    <property type="evidence" value="ECO:0007669"/>
    <property type="project" value="TreeGrafter"/>
</dbReference>
<feature type="transmembrane region" description="Helical" evidence="6">
    <location>
        <begin position="346"/>
        <end position="370"/>
    </location>
</feature>
<feature type="transmembrane region" description="Helical" evidence="6">
    <location>
        <begin position="59"/>
        <end position="78"/>
    </location>
</feature>
<dbReference type="RefSeq" id="WP_010799011.1">
    <property type="nucleotide sequence ID" value="NZ_CP069263.1"/>
</dbReference>
<dbReference type="PANTHER" id="PTHR23508:SF10">
    <property type="entry name" value="CARBOXYLIC ACID TRANSPORTER PROTEIN HOMOLOG"/>
    <property type="match status" value="1"/>
</dbReference>
<name>A0A2X2DWB7_PSELU</name>
<feature type="region of interest" description="Disordered" evidence="5">
    <location>
        <begin position="441"/>
        <end position="470"/>
    </location>
</feature>
<feature type="transmembrane region" description="Helical" evidence="6">
    <location>
        <begin position="20"/>
        <end position="39"/>
    </location>
</feature>
<dbReference type="CDD" id="cd17365">
    <property type="entry name" value="MFS_PcaK_like"/>
    <property type="match status" value="1"/>
</dbReference>
<evidence type="ECO:0000256" key="5">
    <source>
        <dbReference type="SAM" id="MobiDB-lite"/>
    </source>
</evidence>
<evidence type="ECO:0000256" key="3">
    <source>
        <dbReference type="ARBA" id="ARBA00022989"/>
    </source>
</evidence>
<feature type="transmembrane region" description="Helical" evidence="6">
    <location>
        <begin position="382"/>
        <end position="405"/>
    </location>
</feature>
<feature type="transmembrane region" description="Helical" evidence="6">
    <location>
        <begin position="147"/>
        <end position="170"/>
    </location>
</feature>
<feature type="transmembrane region" description="Helical" evidence="6">
    <location>
        <begin position="411"/>
        <end position="430"/>
    </location>
</feature>
<protein>
    <submittedName>
        <fullName evidence="8">General substrate transporter</fullName>
    </submittedName>
</protein>
<dbReference type="Pfam" id="PF07690">
    <property type="entry name" value="MFS_1"/>
    <property type="match status" value="1"/>
</dbReference>
<dbReference type="InterPro" id="IPR020846">
    <property type="entry name" value="MFS_dom"/>
</dbReference>
<organism evidence="8 9">
    <name type="scientific">Pseudomonas luteola</name>
    <dbReference type="NCBI Taxonomy" id="47886"/>
    <lineage>
        <taxon>Bacteria</taxon>
        <taxon>Pseudomonadati</taxon>
        <taxon>Pseudomonadota</taxon>
        <taxon>Gammaproteobacteria</taxon>
        <taxon>Pseudomonadales</taxon>
        <taxon>Pseudomonadaceae</taxon>
        <taxon>Pseudomonas</taxon>
    </lineage>
</organism>
<feature type="transmembrane region" description="Helical" evidence="6">
    <location>
        <begin position="321"/>
        <end position="340"/>
    </location>
</feature>
<feature type="transmembrane region" description="Helical" evidence="6">
    <location>
        <begin position="258"/>
        <end position="282"/>
    </location>
</feature>
<dbReference type="PROSITE" id="PS50850">
    <property type="entry name" value="MFS"/>
    <property type="match status" value="1"/>
</dbReference>